<feature type="transmembrane region" description="Helical" evidence="5">
    <location>
        <begin position="113"/>
        <end position="132"/>
    </location>
</feature>
<protein>
    <submittedName>
        <fullName evidence="7">MFS transporter permease</fullName>
    </submittedName>
</protein>
<dbReference type="InterPro" id="IPR000849">
    <property type="entry name" value="Sugar_P_transporter"/>
</dbReference>
<feature type="transmembrane region" description="Helical" evidence="5">
    <location>
        <begin position="293"/>
        <end position="312"/>
    </location>
</feature>
<dbReference type="SUPFAM" id="SSF103473">
    <property type="entry name" value="MFS general substrate transporter"/>
    <property type="match status" value="1"/>
</dbReference>
<feature type="transmembrane region" description="Helical" evidence="5">
    <location>
        <begin position="20"/>
        <end position="46"/>
    </location>
</feature>
<dbReference type="InterPro" id="IPR036259">
    <property type="entry name" value="MFS_trans_sf"/>
</dbReference>
<reference evidence="7 8" key="1">
    <citation type="submission" date="2016-07" db="EMBL/GenBank/DDBJ databases">
        <title>Acinetobacter sp. ANC 4603.</title>
        <authorList>
            <person name="Radolfova-Krizova L."/>
            <person name="Nemec A."/>
        </authorList>
    </citation>
    <scope>NUCLEOTIDE SEQUENCE [LARGE SCALE GENOMIC DNA]</scope>
    <source>
        <strain evidence="7 8">ANC 4603</strain>
    </source>
</reference>
<dbReference type="RefSeq" id="WP_068888442.1">
    <property type="nucleotide sequence ID" value="NZ_CBCRUU010000018.1"/>
</dbReference>
<dbReference type="PIRSF" id="PIRSF002808">
    <property type="entry name" value="Hexose_phosphate_transp"/>
    <property type="match status" value="1"/>
</dbReference>
<dbReference type="Gene3D" id="1.20.1250.20">
    <property type="entry name" value="MFS general substrate transporter like domains"/>
    <property type="match status" value="1"/>
</dbReference>
<keyword evidence="2 5" id="KW-0812">Transmembrane</keyword>
<dbReference type="PROSITE" id="PS00217">
    <property type="entry name" value="SUGAR_TRANSPORT_2"/>
    <property type="match status" value="1"/>
</dbReference>
<dbReference type="PANTHER" id="PTHR23508">
    <property type="entry name" value="CARBOXYLIC ACID TRANSPORTER PROTEIN HOMOLOG"/>
    <property type="match status" value="1"/>
</dbReference>
<feature type="transmembrane region" description="Helical" evidence="5">
    <location>
        <begin position="386"/>
        <end position="405"/>
    </location>
</feature>
<comment type="subcellular location">
    <subcellularLocation>
        <location evidence="1">Membrane</location>
        <topology evidence="1">Multi-pass membrane protein</topology>
    </subcellularLocation>
</comment>
<name>A0A1C3CVZ7_9GAMM</name>
<dbReference type="GO" id="GO:0046943">
    <property type="term" value="F:carboxylic acid transmembrane transporter activity"/>
    <property type="evidence" value="ECO:0007669"/>
    <property type="project" value="TreeGrafter"/>
</dbReference>
<dbReference type="PROSITE" id="PS50850">
    <property type="entry name" value="MFS"/>
    <property type="match status" value="1"/>
</dbReference>
<keyword evidence="3 5" id="KW-1133">Transmembrane helix</keyword>
<sequence length="448" mass="48686">MQTVDINHVIDRDKLSPLQWLVFFLGFLVFFCDGLDTGIIGFVAPALLDDWGITKPQLAPVLSAALVGMSIGAIISGPLADKFGRKKVIVATTLLFAIFTIMCGLATSTQDLMIYRFITGIGLGAAMPNISTIVSEYMPIKRRAFLTGIAGCGFMLGISCGGILSAFLLESFGWAKVIIIGGVIPIILAVFLMLKLPESTQYLVKKNKTQQAQGILEKIQGHPFADNVQFKLATAEANTSDESPVKQVLGKYFWGSSMLWLCCFMSLLVFYLLTSWMPTILKTAGFSTQQFSLIAAIFPFGGVIGAVIMGWYMDKLNPTNVIRYAYLFAFILFIITGFVSSNFILFGISLFLIGALLVGAQSSLLPLSALFYPSTCRAVGVSWMHGIGRVGAIIGAFYGSLIFTFELSLSGIFYILAIPTVISFIALSIKVISEKSKDKQEINTQELA</sequence>
<dbReference type="InterPro" id="IPR011701">
    <property type="entry name" value="MFS"/>
</dbReference>
<keyword evidence="4 5" id="KW-0472">Membrane</keyword>
<feature type="transmembrane region" description="Helical" evidence="5">
    <location>
        <begin position="252"/>
        <end position="273"/>
    </location>
</feature>
<keyword evidence="8" id="KW-1185">Reference proteome</keyword>
<evidence type="ECO:0000259" key="6">
    <source>
        <dbReference type="PROSITE" id="PS50850"/>
    </source>
</evidence>
<feature type="transmembrane region" description="Helical" evidence="5">
    <location>
        <begin position="174"/>
        <end position="196"/>
    </location>
</feature>
<feature type="transmembrane region" description="Helical" evidence="5">
    <location>
        <begin position="58"/>
        <end position="76"/>
    </location>
</feature>
<dbReference type="STRING" id="1891224.BBP83_09960"/>
<evidence type="ECO:0000256" key="3">
    <source>
        <dbReference type="ARBA" id="ARBA00022989"/>
    </source>
</evidence>
<evidence type="ECO:0000256" key="4">
    <source>
        <dbReference type="ARBA" id="ARBA00023136"/>
    </source>
</evidence>
<organism evidence="7 8">
    <name type="scientific">Acinetobacter celticus</name>
    <dbReference type="NCBI Taxonomy" id="1891224"/>
    <lineage>
        <taxon>Bacteria</taxon>
        <taxon>Pseudomonadati</taxon>
        <taxon>Pseudomonadota</taxon>
        <taxon>Gammaproteobacteria</taxon>
        <taxon>Moraxellales</taxon>
        <taxon>Moraxellaceae</taxon>
        <taxon>Acinetobacter</taxon>
    </lineage>
</organism>
<dbReference type="Proteomes" id="UP000186553">
    <property type="component" value="Unassembled WGS sequence"/>
</dbReference>
<gene>
    <name evidence="7" type="ORF">BBP83_09960</name>
</gene>
<feature type="transmembrane region" description="Helical" evidence="5">
    <location>
        <begin position="351"/>
        <end position="374"/>
    </location>
</feature>
<accession>A0A1C3CVZ7</accession>
<evidence type="ECO:0000313" key="7">
    <source>
        <dbReference type="EMBL" id="ODA12863.1"/>
    </source>
</evidence>
<dbReference type="EMBL" id="MBDL01000010">
    <property type="protein sequence ID" value="ODA12863.1"/>
    <property type="molecule type" value="Genomic_DNA"/>
</dbReference>
<feature type="transmembrane region" description="Helical" evidence="5">
    <location>
        <begin position="144"/>
        <end position="168"/>
    </location>
</feature>
<comment type="caution">
    <text evidence="7">The sequence shown here is derived from an EMBL/GenBank/DDBJ whole genome shotgun (WGS) entry which is preliminary data.</text>
</comment>
<proteinExistence type="predicted"/>
<dbReference type="CDD" id="cd17365">
    <property type="entry name" value="MFS_PcaK_like"/>
    <property type="match status" value="1"/>
</dbReference>
<dbReference type="GO" id="GO:0005886">
    <property type="term" value="C:plasma membrane"/>
    <property type="evidence" value="ECO:0007669"/>
    <property type="project" value="TreeGrafter"/>
</dbReference>
<feature type="transmembrane region" description="Helical" evidence="5">
    <location>
        <begin position="324"/>
        <end position="345"/>
    </location>
</feature>
<evidence type="ECO:0000256" key="2">
    <source>
        <dbReference type="ARBA" id="ARBA00022692"/>
    </source>
</evidence>
<dbReference type="InterPro" id="IPR005829">
    <property type="entry name" value="Sugar_transporter_CS"/>
</dbReference>
<dbReference type="Pfam" id="PF07690">
    <property type="entry name" value="MFS_1"/>
    <property type="match status" value="1"/>
</dbReference>
<evidence type="ECO:0000256" key="1">
    <source>
        <dbReference type="ARBA" id="ARBA00004141"/>
    </source>
</evidence>
<dbReference type="InterPro" id="IPR020846">
    <property type="entry name" value="MFS_dom"/>
</dbReference>
<feature type="transmembrane region" description="Helical" evidence="5">
    <location>
        <begin position="411"/>
        <end position="432"/>
    </location>
</feature>
<evidence type="ECO:0000256" key="5">
    <source>
        <dbReference type="SAM" id="Phobius"/>
    </source>
</evidence>
<dbReference type="PROSITE" id="PS00216">
    <property type="entry name" value="SUGAR_TRANSPORT_1"/>
    <property type="match status" value="1"/>
</dbReference>
<feature type="domain" description="Major facilitator superfamily (MFS) profile" evidence="6">
    <location>
        <begin position="22"/>
        <end position="435"/>
    </location>
</feature>
<feature type="transmembrane region" description="Helical" evidence="5">
    <location>
        <begin position="88"/>
        <end position="107"/>
    </location>
</feature>
<evidence type="ECO:0000313" key="8">
    <source>
        <dbReference type="Proteomes" id="UP000186553"/>
    </source>
</evidence>
<dbReference type="PANTHER" id="PTHR23508:SF10">
    <property type="entry name" value="CARBOXYLIC ACID TRANSPORTER PROTEIN HOMOLOG"/>
    <property type="match status" value="1"/>
</dbReference>
<dbReference type="AlphaFoldDB" id="A0A1C3CVZ7"/>
<dbReference type="OrthoDB" id="5368493at2"/>